<comment type="caution">
    <text evidence="1">The sequence shown here is derived from an EMBL/GenBank/DDBJ whole genome shotgun (WGS) entry which is preliminary data.</text>
</comment>
<protein>
    <submittedName>
        <fullName evidence="1">Uncharacterized protein</fullName>
    </submittedName>
</protein>
<dbReference type="EMBL" id="CM041545">
    <property type="protein sequence ID" value="KAI3361646.1"/>
    <property type="molecule type" value="Genomic_DNA"/>
</dbReference>
<dbReference type="Proteomes" id="UP000831701">
    <property type="component" value="Chromosome 15"/>
</dbReference>
<name>A0ACB8W1A4_9TELE</name>
<organism evidence="1 2">
    <name type="scientific">Scortum barcoo</name>
    <name type="common">barcoo grunter</name>
    <dbReference type="NCBI Taxonomy" id="214431"/>
    <lineage>
        <taxon>Eukaryota</taxon>
        <taxon>Metazoa</taxon>
        <taxon>Chordata</taxon>
        <taxon>Craniata</taxon>
        <taxon>Vertebrata</taxon>
        <taxon>Euteleostomi</taxon>
        <taxon>Actinopterygii</taxon>
        <taxon>Neopterygii</taxon>
        <taxon>Teleostei</taxon>
        <taxon>Neoteleostei</taxon>
        <taxon>Acanthomorphata</taxon>
        <taxon>Eupercaria</taxon>
        <taxon>Centrarchiformes</taxon>
        <taxon>Terapontoidei</taxon>
        <taxon>Terapontidae</taxon>
        <taxon>Scortum</taxon>
    </lineage>
</organism>
<keyword evidence="2" id="KW-1185">Reference proteome</keyword>
<accession>A0ACB8W1A4</accession>
<proteinExistence type="predicted"/>
<reference evidence="1" key="1">
    <citation type="submission" date="2022-04" db="EMBL/GenBank/DDBJ databases">
        <title>Jade perch genome.</title>
        <authorList>
            <person name="Chao B."/>
        </authorList>
    </citation>
    <scope>NUCLEOTIDE SEQUENCE</scope>
    <source>
        <strain evidence="1">CB-2022</strain>
    </source>
</reference>
<evidence type="ECO:0000313" key="1">
    <source>
        <dbReference type="EMBL" id="KAI3361646.1"/>
    </source>
</evidence>
<gene>
    <name evidence="1" type="ORF">L3Q82_002011</name>
</gene>
<evidence type="ECO:0000313" key="2">
    <source>
        <dbReference type="Proteomes" id="UP000831701"/>
    </source>
</evidence>
<sequence>MPCPHRQGPSCRDWRSRAPLPPEAGDTAESARVVGWTHAGDFCHVPIILAGAPCTALVDTGSTATLMRPDVVPAGTKLEPTMVKLQTVTAPCTGPATLSRGVDRLAAVREVWKRSSDNFELRQQEELWQLEFKDIFALTEEEVGLTHLVQHEIDTGDSRPIKTHPHRLPLAHQAAADSAIDEMLKAGIIEPSDSPWASGVVMVNKKKSTKMRFCVDYRPLNSVTKKDSYPLPPHRRVSGLGVWLILVLLIGSAQWGSREKPGGEKENQEREQKPKHSSLACNIGGEGISMLEEKVQAVRDWPTPTNLRELKSFIGLASYYRRSLKKVLTESPILTPPDPNLPFVLDTDASDVGMGAVLSQMGPKGEKVVAYLSKTFNKAERRYCVTRRELFAIAIVRAIGHFKYYLCGLPFTVRTDHSALQWLMSFKEPEGQIARWLEGLASYVFKVDYRAGARHANADGMSRRPCALTAADIARRERPGRKSSVWGRGVAPRMMETGQPAERRRL</sequence>